<proteinExistence type="predicted"/>
<comment type="subcellular location">
    <subcellularLocation>
        <location evidence="2">Membrane</location>
        <topology evidence="2">Multi-pass membrane protein</topology>
    </subcellularLocation>
</comment>
<keyword evidence="5" id="KW-0812">Transmembrane</keyword>
<dbReference type="GO" id="GO:0061630">
    <property type="term" value="F:ubiquitin protein ligase activity"/>
    <property type="evidence" value="ECO:0007669"/>
    <property type="project" value="UniProtKB-EC"/>
</dbReference>
<evidence type="ECO:0000256" key="8">
    <source>
        <dbReference type="ARBA" id="ARBA00022786"/>
    </source>
</evidence>
<dbReference type="Gramene" id="EME32757">
    <property type="protein sequence ID" value="EME32757"/>
    <property type="gene ID" value="Gasu_01200"/>
</dbReference>
<dbReference type="GO" id="GO:0016020">
    <property type="term" value="C:membrane"/>
    <property type="evidence" value="ECO:0007669"/>
    <property type="project" value="UniProtKB-SubCell"/>
</dbReference>
<evidence type="ECO:0000256" key="4">
    <source>
        <dbReference type="ARBA" id="ARBA00022679"/>
    </source>
</evidence>
<keyword evidence="7 12" id="KW-0863">Zinc-finger</keyword>
<dbReference type="KEGG" id="gsl:Gasu_01200"/>
<protein>
    <recommendedName>
        <fullName evidence="3">RING-type E3 ubiquitin transferase</fullName>
        <ecNumber evidence="3">2.3.2.27</ecNumber>
    </recommendedName>
</protein>
<gene>
    <name evidence="14" type="ORF">Gasu_01200</name>
</gene>
<keyword evidence="6" id="KW-0479">Metal-binding</keyword>
<evidence type="ECO:0000313" key="14">
    <source>
        <dbReference type="EMBL" id="EME32757.1"/>
    </source>
</evidence>
<evidence type="ECO:0000256" key="10">
    <source>
        <dbReference type="ARBA" id="ARBA00022989"/>
    </source>
</evidence>
<evidence type="ECO:0000256" key="3">
    <source>
        <dbReference type="ARBA" id="ARBA00012483"/>
    </source>
</evidence>
<evidence type="ECO:0000256" key="6">
    <source>
        <dbReference type="ARBA" id="ARBA00022723"/>
    </source>
</evidence>
<keyword evidence="4" id="KW-0808">Transferase</keyword>
<reference evidence="15" key="1">
    <citation type="journal article" date="2013" name="Science">
        <title>Gene transfer from bacteria and archaea facilitated evolution of an extremophilic eukaryote.</title>
        <authorList>
            <person name="Schonknecht G."/>
            <person name="Chen W.H."/>
            <person name="Ternes C.M."/>
            <person name="Barbier G.G."/>
            <person name="Shrestha R.P."/>
            <person name="Stanke M."/>
            <person name="Brautigam A."/>
            <person name="Baker B.J."/>
            <person name="Banfield J.F."/>
            <person name="Garavito R.M."/>
            <person name="Carr K."/>
            <person name="Wilkerson C."/>
            <person name="Rensing S.A."/>
            <person name="Gagneul D."/>
            <person name="Dickenson N.E."/>
            <person name="Oesterhelt C."/>
            <person name="Lercher M.J."/>
            <person name="Weber A.P."/>
        </authorList>
    </citation>
    <scope>NUCLEOTIDE SEQUENCE [LARGE SCALE GENOMIC DNA]</scope>
    <source>
        <strain evidence="15">074W</strain>
    </source>
</reference>
<dbReference type="AlphaFoldDB" id="M2XR81"/>
<keyword evidence="11" id="KW-0472">Membrane</keyword>
<organism evidence="14 15">
    <name type="scientific">Galdieria sulphuraria</name>
    <name type="common">Red alga</name>
    <dbReference type="NCBI Taxonomy" id="130081"/>
    <lineage>
        <taxon>Eukaryota</taxon>
        <taxon>Rhodophyta</taxon>
        <taxon>Bangiophyceae</taxon>
        <taxon>Galdieriales</taxon>
        <taxon>Galdieriaceae</taxon>
        <taxon>Galdieria</taxon>
    </lineage>
</organism>
<keyword evidence="9" id="KW-0862">Zinc</keyword>
<evidence type="ECO:0000313" key="15">
    <source>
        <dbReference type="Proteomes" id="UP000030680"/>
    </source>
</evidence>
<keyword evidence="10" id="KW-1133">Transmembrane helix</keyword>
<dbReference type="Pfam" id="PF13639">
    <property type="entry name" value="zf-RING_2"/>
    <property type="match status" value="1"/>
</dbReference>
<dbReference type="PANTHER" id="PTHR45977">
    <property type="entry name" value="TARGET OF ERK KINASE MPK-1"/>
    <property type="match status" value="1"/>
</dbReference>
<dbReference type="RefSeq" id="XP_005709277.1">
    <property type="nucleotide sequence ID" value="XM_005709220.1"/>
</dbReference>
<dbReference type="InterPro" id="IPR001841">
    <property type="entry name" value="Znf_RING"/>
</dbReference>
<name>M2XR81_GALSU</name>
<dbReference type="Proteomes" id="UP000030680">
    <property type="component" value="Unassembled WGS sequence"/>
</dbReference>
<dbReference type="CDD" id="cd16454">
    <property type="entry name" value="RING-H2_PA-TM-RING"/>
    <property type="match status" value="1"/>
</dbReference>
<keyword evidence="15" id="KW-1185">Reference proteome</keyword>
<feature type="domain" description="RING-type" evidence="13">
    <location>
        <begin position="169"/>
        <end position="210"/>
    </location>
</feature>
<dbReference type="PROSITE" id="PS50089">
    <property type="entry name" value="ZF_RING_2"/>
    <property type="match status" value="1"/>
</dbReference>
<evidence type="ECO:0000256" key="12">
    <source>
        <dbReference type="PROSITE-ProRule" id="PRU00175"/>
    </source>
</evidence>
<evidence type="ECO:0000256" key="2">
    <source>
        <dbReference type="ARBA" id="ARBA00004141"/>
    </source>
</evidence>
<dbReference type="PANTHER" id="PTHR45977:SF4">
    <property type="entry name" value="RING-TYPE DOMAIN-CONTAINING PROTEIN"/>
    <property type="match status" value="1"/>
</dbReference>
<evidence type="ECO:0000259" key="13">
    <source>
        <dbReference type="PROSITE" id="PS50089"/>
    </source>
</evidence>
<dbReference type="SUPFAM" id="SSF57850">
    <property type="entry name" value="RING/U-box"/>
    <property type="match status" value="1"/>
</dbReference>
<dbReference type="Gene3D" id="3.30.40.10">
    <property type="entry name" value="Zinc/RING finger domain, C3HC4 (zinc finger)"/>
    <property type="match status" value="1"/>
</dbReference>
<dbReference type="OrthoDB" id="6080at2759"/>
<evidence type="ECO:0000256" key="9">
    <source>
        <dbReference type="ARBA" id="ARBA00022833"/>
    </source>
</evidence>
<evidence type="ECO:0000256" key="11">
    <source>
        <dbReference type="ARBA" id="ARBA00023136"/>
    </source>
</evidence>
<evidence type="ECO:0000256" key="5">
    <source>
        <dbReference type="ARBA" id="ARBA00022692"/>
    </source>
</evidence>
<dbReference type="GO" id="GO:0006511">
    <property type="term" value="P:ubiquitin-dependent protein catabolic process"/>
    <property type="evidence" value="ECO:0007669"/>
    <property type="project" value="TreeGrafter"/>
</dbReference>
<dbReference type="SMART" id="SM00184">
    <property type="entry name" value="RING"/>
    <property type="match status" value="1"/>
</dbReference>
<dbReference type="GO" id="GO:0016567">
    <property type="term" value="P:protein ubiquitination"/>
    <property type="evidence" value="ECO:0007669"/>
    <property type="project" value="TreeGrafter"/>
</dbReference>
<dbReference type="GeneID" id="17091310"/>
<keyword evidence="8" id="KW-0833">Ubl conjugation pathway</keyword>
<evidence type="ECO:0000256" key="1">
    <source>
        <dbReference type="ARBA" id="ARBA00000900"/>
    </source>
</evidence>
<dbReference type="eggNOG" id="KOG4628">
    <property type="taxonomic scope" value="Eukaryota"/>
</dbReference>
<dbReference type="EMBL" id="KB454484">
    <property type="protein sequence ID" value="EME32757.1"/>
    <property type="molecule type" value="Genomic_DNA"/>
</dbReference>
<dbReference type="InterPro" id="IPR013083">
    <property type="entry name" value="Znf_RING/FYVE/PHD"/>
</dbReference>
<comment type="catalytic activity">
    <reaction evidence="1">
        <text>S-ubiquitinyl-[E2 ubiquitin-conjugating enzyme]-L-cysteine + [acceptor protein]-L-lysine = [E2 ubiquitin-conjugating enzyme]-L-cysteine + N(6)-ubiquitinyl-[acceptor protein]-L-lysine.</text>
        <dbReference type="EC" id="2.3.2.27"/>
    </reaction>
</comment>
<sequence>MFRRASSLCEQQRKKIVADVLLCDVCPLHIYEGYVVDGTAANSDQNEQFHIEGTVDDSVKSPGQVWQNLSPSGVNNADSYRAMDAFSSSKSKFRGKEGCEPLLNLRKEFAEDEAESRKVVQVQNGCDAEMNTGCRDSTSSNSQRHLLSNSFVDSEECEEQFTCLSTDECSICLESIRVGDYMRKLPCGHIFHATCVERWLLHAHRCPLCNKDLISCLNRKVSMEDNSWLNIWAQSERRRRPGWNRPFAHIRYLFQEHPFEWNHLQLLFENNENVSEIPEDTV</sequence>
<accession>M2XR81</accession>
<dbReference type="GO" id="GO:0008270">
    <property type="term" value="F:zinc ion binding"/>
    <property type="evidence" value="ECO:0007669"/>
    <property type="project" value="UniProtKB-KW"/>
</dbReference>
<evidence type="ECO:0000256" key="7">
    <source>
        <dbReference type="ARBA" id="ARBA00022771"/>
    </source>
</evidence>
<dbReference type="EC" id="2.3.2.27" evidence="3"/>